<accession>A0A378JNF2</accession>
<feature type="signal peptide" evidence="1">
    <location>
        <begin position="1"/>
        <end position="27"/>
    </location>
</feature>
<evidence type="ECO:0000313" key="3">
    <source>
        <dbReference type="Proteomes" id="UP000254794"/>
    </source>
</evidence>
<name>A0A378JNF2_9GAMM</name>
<dbReference type="OrthoDB" id="9860763at2"/>
<dbReference type="RefSeq" id="WP_131740635.1">
    <property type="nucleotide sequence ID" value="NZ_CAAAHP010000003.1"/>
</dbReference>
<protein>
    <submittedName>
        <fullName evidence="2">Uncharacterized protein</fullName>
    </submittedName>
</protein>
<dbReference type="AlphaFoldDB" id="A0A378JNF2"/>
<sequence>MIAKKLTLLGASIFLSFGVLTSSYANWNWNTNRVWTKCYNGVCHRYINTYTKHCGWRGCQVWRNHYHWVWRR</sequence>
<dbReference type="Proteomes" id="UP000254794">
    <property type="component" value="Unassembled WGS sequence"/>
</dbReference>
<evidence type="ECO:0000256" key="1">
    <source>
        <dbReference type="SAM" id="SignalP"/>
    </source>
</evidence>
<keyword evidence="3" id="KW-1185">Reference proteome</keyword>
<organism evidence="2 3">
    <name type="scientific">Legionella busanensis</name>
    <dbReference type="NCBI Taxonomy" id="190655"/>
    <lineage>
        <taxon>Bacteria</taxon>
        <taxon>Pseudomonadati</taxon>
        <taxon>Pseudomonadota</taxon>
        <taxon>Gammaproteobacteria</taxon>
        <taxon>Legionellales</taxon>
        <taxon>Legionellaceae</taxon>
        <taxon>Legionella</taxon>
    </lineage>
</organism>
<feature type="chain" id="PRO_5017086993" evidence="1">
    <location>
        <begin position="28"/>
        <end position="72"/>
    </location>
</feature>
<evidence type="ECO:0000313" key="2">
    <source>
        <dbReference type="EMBL" id="STX52607.1"/>
    </source>
</evidence>
<reference evidence="2 3" key="1">
    <citation type="submission" date="2018-06" db="EMBL/GenBank/DDBJ databases">
        <authorList>
            <consortium name="Pathogen Informatics"/>
            <person name="Doyle S."/>
        </authorList>
    </citation>
    <scope>NUCLEOTIDE SEQUENCE [LARGE SCALE GENOMIC DNA]</scope>
    <source>
        <strain evidence="2 3">NCTC13316</strain>
    </source>
</reference>
<dbReference type="EMBL" id="UGOD01000001">
    <property type="protein sequence ID" value="STX52607.1"/>
    <property type="molecule type" value="Genomic_DNA"/>
</dbReference>
<gene>
    <name evidence="2" type="ORF">NCTC13316_02728</name>
</gene>
<keyword evidence="1" id="KW-0732">Signal</keyword>
<proteinExistence type="predicted"/>